<dbReference type="PROSITE" id="PS50995">
    <property type="entry name" value="HTH_MARR_2"/>
    <property type="match status" value="1"/>
</dbReference>
<dbReference type="EMBL" id="BAABAL010000004">
    <property type="protein sequence ID" value="GAA3991035.1"/>
    <property type="molecule type" value="Genomic_DNA"/>
</dbReference>
<dbReference type="PANTHER" id="PTHR33164">
    <property type="entry name" value="TRANSCRIPTIONAL REGULATOR, MARR FAMILY"/>
    <property type="match status" value="1"/>
</dbReference>
<dbReference type="PANTHER" id="PTHR33164:SF99">
    <property type="entry name" value="MARR FAMILY REGULATORY PROTEIN"/>
    <property type="match status" value="1"/>
</dbReference>
<dbReference type="PRINTS" id="PR00598">
    <property type="entry name" value="HTHMARR"/>
</dbReference>
<keyword evidence="3" id="KW-1185">Reference proteome</keyword>
<dbReference type="RefSeq" id="WP_344871053.1">
    <property type="nucleotide sequence ID" value="NZ_BAABAL010000004.1"/>
</dbReference>
<evidence type="ECO:0000313" key="3">
    <source>
        <dbReference type="Proteomes" id="UP001501747"/>
    </source>
</evidence>
<organism evidence="2 3">
    <name type="scientific">Allokutzneria multivorans</name>
    <dbReference type="NCBI Taxonomy" id="1142134"/>
    <lineage>
        <taxon>Bacteria</taxon>
        <taxon>Bacillati</taxon>
        <taxon>Actinomycetota</taxon>
        <taxon>Actinomycetes</taxon>
        <taxon>Pseudonocardiales</taxon>
        <taxon>Pseudonocardiaceae</taxon>
        <taxon>Allokutzneria</taxon>
    </lineage>
</organism>
<dbReference type="SUPFAM" id="SSF46785">
    <property type="entry name" value="Winged helix' DNA-binding domain"/>
    <property type="match status" value="1"/>
</dbReference>
<comment type="caution">
    <text evidence="2">The sequence shown here is derived from an EMBL/GenBank/DDBJ whole genome shotgun (WGS) entry which is preliminary data.</text>
</comment>
<dbReference type="Proteomes" id="UP001501747">
    <property type="component" value="Unassembled WGS sequence"/>
</dbReference>
<sequence>MDTAWLSDDEDKAWRAFRRLLTALPARIGRDLAADSRLSSADYEVLSTLSEKPDRRRALKDLAAKMEWSRSRLSHHASRMEARGLIEKEPDPQDARGCVLRLTDNGFRVLEEAAPHHLASVRSRFLDHLSPEELAVLGTLSARVADLAD</sequence>
<protein>
    <submittedName>
        <fullName evidence="2">MarR family transcriptional regulator</fullName>
    </submittedName>
</protein>
<reference evidence="3" key="1">
    <citation type="journal article" date="2019" name="Int. J. Syst. Evol. Microbiol.">
        <title>The Global Catalogue of Microorganisms (GCM) 10K type strain sequencing project: providing services to taxonomists for standard genome sequencing and annotation.</title>
        <authorList>
            <consortium name="The Broad Institute Genomics Platform"/>
            <consortium name="The Broad Institute Genome Sequencing Center for Infectious Disease"/>
            <person name="Wu L."/>
            <person name="Ma J."/>
        </authorList>
    </citation>
    <scope>NUCLEOTIDE SEQUENCE [LARGE SCALE GENOMIC DNA]</scope>
    <source>
        <strain evidence="3">JCM 17342</strain>
    </source>
</reference>
<dbReference type="Gene3D" id="1.10.10.10">
    <property type="entry name" value="Winged helix-like DNA-binding domain superfamily/Winged helix DNA-binding domain"/>
    <property type="match status" value="1"/>
</dbReference>
<name>A0ABP7R1E3_9PSEU</name>
<dbReference type="SMART" id="SM00347">
    <property type="entry name" value="HTH_MARR"/>
    <property type="match status" value="1"/>
</dbReference>
<evidence type="ECO:0000259" key="1">
    <source>
        <dbReference type="PROSITE" id="PS50995"/>
    </source>
</evidence>
<dbReference type="InterPro" id="IPR039422">
    <property type="entry name" value="MarR/SlyA-like"/>
</dbReference>
<gene>
    <name evidence="2" type="ORF">GCM10022247_07310</name>
</gene>
<dbReference type="InterPro" id="IPR036388">
    <property type="entry name" value="WH-like_DNA-bd_sf"/>
</dbReference>
<accession>A0ABP7R1E3</accession>
<feature type="domain" description="HTH marR-type" evidence="1">
    <location>
        <begin position="10"/>
        <end position="146"/>
    </location>
</feature>
<proteinExistence type="predicted"/>
<dbReference type="InterPro" id="IPR000835">
    <property type="entry name" value="HTH_MarR-typ"/>
</dbReference>
<evidence type="ECO:0000313" key="2">
    <source>
        <dbReference type="EMBL" id="GAA3991035.1"/>
    </source>
</evidence>
<dbReference type="Pfam" id="PF12802">
    <property type="entry name" value="MarR_2"/>
    <property type="match status" value="1"/>
</dbReference>
<dbReference type="InterPro" id="IPR036390">
    <property type="entry name" value="WH_DNA-bd_sf"/>
</dbReference>